<dbReference type="GO" id="GO:0005886">
    <property type="term" value="C:plasma membrane"/>
    <property type="evidence" value="ECO:0007669"/>
    <property type="project" value="TreeGrafter"/>
</dbReference>
<evidence type="ECO:0000256" key="2">
    <source>
        <dbReference type="ARBA" id="ARBA00005587"/>
    </source>
</evidence>
<feature type="transmembrane region" description="Helical" evidence="7">
    <location>
        <begin position="76"/>
        <end position="98"/>
    </location>
</feature>
<evidence type="ECO:0000259" key="8">
    <source>
        <dbReference type="PROSITE" id="PS50192"/>
    </source>
</evidence>
<dbReference type="PANTHER" id="PTHR31123:SF1">
    <property type="entry name" value="ACCUMULATION OF DYADS PROTEIN 2-RELATED"/>
    <property type="match status" value="1"/>
</dbReference>
<dbReference type="CDD" id="cd15850">
    <property type="entry name" value="SNARE_syntaxin18"/>
    <property type="match status" value="1"/>
</dbReference>
<evidence type="ECO:0000256" key="5">
    <source>
        <dbReference type="ARBA" id="ARBA00023136"/>
    </source>
</evidence>
<keyword evidence="3 7" id="KW-0812">Transmembrane</keyword>
<evidence type="ECO:0000256" key="6">
    <source>
        <dbReference type="SAM" id="MobiDB-lite"/>
    </source>
</evidence>
<feature type="compositionally biased region" description="Polar residues" evidence="6">
    <location>
        <begin position="1"/>
        <end position="27"/>
    </location>
</feature>
<evidence type="ECO:0000256" key="4">
    <source>
        <dbReference type="ARBA" id="ARBA00022989"/>
    </source>
</evidence>
<feature type="transmembrane region" description="Helical" evidence="7">
    <location>
        <begin position="692"/>
        <end position="710"/>
    </location>
</feature>
<dbReference type="InterPro" id="IPR000791">
    <property type="entry name" value="Gpr1/Fun34/SatP-like"/>
</dbReference>
<feature type="transmembrane region" description="Helical" evidence="7">
    <location>
        <begin position="196"/>
        <end position="220"/>
    </location>
</feature>
<feature type="transmembrane region" description="Helical" evidence="7">
    <location>
        <begin position="138"/>
        <end position="158"/>
    </location>
</feature>
<proteinExistence type="inferred from homology"/>
<sequence length="711" mass="77971">MSASSTAIDRQDHAPNNPNDLTQTPTHHLQHRYHDYGGNPLAHQHSDPESIRLAAFAGALQPGLYKPPPFNLGNPVPLGLAGFALTTFLLTLINLGVMGVDNPAIVIGPAYAYGGFIQLLAGMWDIAIGNVFGGTALSSYGGFWISIGIILTPGGFGIADSFGPAKNGDFYAAFGLYIFAWMIFTFLLWLFTLKSTVAFCSLFLSVWLSFICLGCAYLDAQNSPTGSPNVPLTRAGGALGIIAGFIAWYNMLAGVADESNSFFVVPVLHFPWSEKGRADRRKVKVDEGGESVQYLIHHSFMNIYCNPVSSVKPLRVVIGSARIPSFHNLVLETTTCDFVLAQRKTVWPYQVVVMADITPVLNICLKEKGAQPIPPKQYDLNKINSFLQEAYSINARIADLIRELRSIRPSYLSTAPPARRRNQNNEPNEHSRQPLTDGEREAIDAQSKQLLRQLNGAINGLKQAEDVRNQTADSVALSKRARGGLGALGRWAAGGAVTAKSPDEEREEAERKTIAAVRESIILYLQRKLEQAGGVQSGMMEVRLGREVEKSKSVLYKSRVAGGIPYAQDDEASTMNMPSARGTKKSRPQSSDLTNGGPTEDSSALSEEQIQLFETENADLLRHYEEQLDQVRTAERSILEISELHSTLHANLQQQSEHIDQLVQDSYFTTENLGKGNKELKRASERQSTAAAVFWGTAGFCTFLVLWDFAF</sequence>
<evidence type="ECO:0000256" key="7">
    <source>
        <dbReference type="SAM" id="Phobius"/>
    </source>
</evidence>
<keyword evidence="10" id="KW-1185">Reference proteome</keyword>
<dbReference type="Pfam" id="PF01184">
    <property type="entry name" value="Gpr1_Fun34_YaaH"/>
    <property type="match status" value="1"/>
</dbReference>
<gene>
    <name evidence="9" type="ORF">LTR09_011306</name>
</gene>
<protein>
    <recommendedName>
        <fullName evidence="8">t-SNARE coiled-coil homology domain-containing protein</fullName>
    </recommendedName>
</protein>
<comment type="similarity">
    <text evidence="2">Belongs to the acetate uptake transporter (AceTr) (TC 2.A.96) family.</text>
</comment>
<feature type="compositionally biased region" description="Basic and acidic residues" evidence="6">
    <location>
        <begin position="427"/>
        <end position="441"/>
    </location>
</feature>
<evidence type="ECO:0000256" key="1">
    <source>
        <dbReference type="ARBA" id="ARBA00004141"/>
    </source>
</evidence>
<feature type="region of interest" description="Disordered" evidence="6">
    <location>
        <begin position="1"/>
        <end position="45"/>
    </location>
</feature>
<feature type="domain" description="T-SNARE coiled-coil homology" evidence="8">
    <location>
        <begin position="621"/>
        <end position="683"/>
    </location>
</feature>
<dbReference type="Proteomes" id="UP001271007">
    <property type="component" value="Unassembled WGS sequence"/>
</dbReference>
<comment type="subcellular location">
    <subcellularLocation>
        <location evidence="1">Membrane</location>
        <topology evidence="1">Multi-pass membrane protein</topology>
    </subcellularLocation>
</comment>
<keyword evidence="4 7" id="KW-1133">Transmembrane helix</keyword>
<dbReference type="PROSITE" id="PS01114">
    <property type="entry name" value="GPR1_FUN34_YAAH"/>
    <property type="match status" value="1"/>
</dbReference>
<dbReference type="GO" id="GO:0015123">
    <property type="term" value="F:acetate transmembrane transporter activity"/>
    <property type="evidence" value="ECO:0007669"/>
    <property type="project" value="TreeGrafter"/>
</dbReference>
<feature type="region of interest" description="Disordered" evidence="6">
    <location>
        <begin position="412"/>
        <end position="441"/>
    </location>
</feature>
<organism evidence="9 10">
    <name type="scientific">Extremus antarcticus</name>
    <dbReference type="NCBI Taxonomy" id="702011"/>
    <lineage>
        <taxon>Eukaryota</taxon>
        <taxon>Fungi</taxon>
        <taxon>Dikarya</taxon>
        <taxon>Ascomycota</taxon>
        <taxon>Pezizomycotina</taxon>
        <taxon>Dothideomycetes</taxon>
        <taxon>Dothideomycetidae</taxon>
        <taxon>Mycosphaerellales</taxon>
        <taxon>Extremaceae</taxon>
        <taxon>Extremus</taxon>
    </lineage>
</organism>
<evidence type="ECO:0000313" key="10">
    <source>
        <dbReference type="Proteomes" id="UP001271007"/>
    </source>
</evidence>
<comment type="caution">
    <text evidence="9">The sequence shown here is derived from an EMBL/GenBank/DDBJ whole genome shotgun (WGS) entry which is preliminary data.</text>
</comment>
<name>A0AAJ0DC62_9PEZI</name>
<feature type="region of interest" description="Disordered" evidence="6">
    <location>
        <begin position="567"/>
        <end position="606"/>
    </location>
</feature>
<dbReference type="AlphaFoldDB" id="A0AAJ0DC62"/>
<feature type="transmembrane region" description="Helical" evidence="7">
    <location>
        <begin position="110"/>
        <end position="132"/>
    </location>
</feature>
<dbReference type="InterPro" id="IPR047622">
    <property type="entry name" value="GPR1_FUN34_YAAH"/>
</dbReference>
<dbReference type="Gene3D" id="1.20.5.110">
    <property type="match status" value="1"/>
</dbReference>
<keyword evidence="5 7" id="KW-0472">Membrane</keyword>
<reference evidence="9" key="1">
    <citation type="submission" date="2023-04" db="EMBL/GenBank/DDBJ databases">
        <title>Black Yeasts Isolated from many extreme environments.</title>
        <authorList>
            <person name="Coleine C."/>
            <person name="Stajich J.E."/>
            <person name="Selbmann L."/>
        </authorList>
    </citation>
    <scope>NUCLEOTIDE SEQUENCE</scope>
    <source>
        <strain evidence="9">CCFEE 5312</strain>
    </source>
</reference>
<evidence type="ECO:0000313" key="9">
    <source>
        <dbReference type="EMBL" id="KAK3047316.1"/>
    </source>
</evidence>
<dbReference type="PANTHER" id="PTHR31123">
    <property type="entry name" value="ACCUMULATION OF DYADS PROTEIN 2-RELATED"/>
    <property type="match status" value="1"/>
</dbReference>
<feature type="transmembrane region" description="Helical" evidence="7">
    <location>
        <begin position="170"/>
        <end position="190"/>
    </location>
</feature>
<evidence type="ECO:0000256" key="3">
    <source>
        <dbReference type="ARBA" id="ARBA00022692"/>
    </source>
</evidence>
<feature type="compositionally biased region" description="Polar residues" evidence="6">
    <location>
        <begin position="588"/>
        <end position="606"/>
    </location>
</feature>
<accession>A0AAJ0DC62</accession>
<dbReference type="InterPro" id="IPR051633">
    <property type="entry name" value="AceTr"/>
</dbReference>
<dbReference type="NCBIfam" id="NF038013">
    <property type="entry name" value="AceTr_1"/>
    <property type="match status" value="1"/>
</dbReference>
<dbReference type="EMBL" id="JAWDJX010000064">
    <property type="protein sequence ID" value="KAK3047316.1"/>
    <property type="molecule type" value="Genomic_DNA"/>
</dbReference>
<feature type="transmembrane region" description="Helical" evidence="7">
    <location>
        <begin position="232"/>
        <end position="251"/>
    </location>
</feature>
<dbReference type="PROSITE" id="PS50192">
    <property type="entry name" value="T_SNARE"/>
    <property type="match status" value="1"/>
</dbReference>
<dbReference type="SUPFAM" id="SSF58038">
    <property type="entry name" value="SNARE fusion complex"/>
    <property type="match status" value="1"/>
</dbReference>
<dbReference type="InterPro" id="IPR000727">
    <property type="entry name" value="T_SNARE_dom"/>
</dbReference>